<keyword evidence="3" id="KW-0812">Transmembrane</keyword>
<gene>
    <name evidence="4" type="ORF">CMU51_00195</name>
</gene>
<keyword evidence="1" id="KW-0175">Coiled coil</keyword>
<evidence type="ECO:0000313" key="4">
    <source>
        <dbReference type="EMBL" id="MDV3662480.1"/>
    </source>
</evidence>
<dbReference type="EMBL" id="NWGY01000001">
    <property type="protein sequence ID" value="MDV3662480.1"/>
    <property type="molecule type" value="Genomic_DNA"/>
</dbReference>
<evidence type="ECO:0000256" key="2">
    <source>
        <dbReference type="SAM" id="MobiDB-lite"/>
    </source>
</evidence>
<evidence type="ECO:0008006" key="6">
    <source>
        <dbReference type="Google" id="ProtNLM"/>
    </source>
</evidence>
<comment type="caution">
    <text evidence="4">The sequence shown here is derived from an EMBL/GenBank/DDBJ whole genome shotgun (WGS) entry which is preliminary data.</text>
</comment>
<dbReference type="PROSITE" id="PS51257">
    <property type="entry name" value="PROKAR_LIPOPROTEIN"/>
    <property type="match status" value="1"/>
</dbReference>
<name>A0AAE4NXV6_9FLAO</name>
<feature type="compositionally biased region" description="Basic and acidic residues" evidence="2">
    <location>
        <begin position="48"/>
        <end position="62"/>
    </location>
</feature>
<keyword evidence="3" id="KW-1133">Transmembrane helix</keyword>
<reference evidence="4" key="1">
    <citation type="submission" date="2023-02" db="EMBL/GenBank/DDBJ databases">
        <title>Elizabethkingia anophelis draft genomes.</title>
        <authorList>
            <person name="Nicholson A.C."/>
            <person name="Whitney A.M."/>
            <person name="Humrighouse B.W."/>
            <person name="Villarma A."/>
            <person name="Bell M."/>
            <person name="Mcquiston J."/>
        </authorList>
    </citation>
    <scope>NUCLEOTIDE SEQUENCE</scope>
    <source>
        <strain evidence="4">B4955</strain>
    </source>
</reference>
<keyword evidence="3" id="KW-0472">Membrane</keyword>
<accession>A0AAE4NXV6</accession>
<evidence type="ECO:0000256" key="1">
    <source>
        <dbReference type="SAM" id="Coils"/>
    </source>
</evidence>
<feature type="transmembrane region" description="Helical" evidence="3">
    <location>
        <begin position="162"/>
        <end position="185"/>
    </location>
</feature>
<organism evidence="4 5">
    <name type="scientific">Elizabethkingia anophelis</name>
    <dbReference type="NCBI Taxonomy" id="1117645"/>
    <lineage>
        <taxon>Bacteria</taxon>
        <taxon>Pseudomonadati</taxon>
        <taxon>Bacteroidota</taxon>
        <taxon>Flavobacteriia</taxon>
        <taxon>Flavobacteriales</taxon>
        <taxon>Weeksellaceae</taxon>
        <taxon>Elizabethkingia</taxon>
    </lineage>
</organism>
<evidence type="ECO:0000256" key="3">
    <source>
        <dbReference type="SAM" id="Phobius"/>
    </source>
</evidence>
<dbReference type="AlphaFoldDB" id="A0AAE4NXV6"/>
<dbReference type="Proteomes" id="UP001189000">
    <property type="component" value="Unassembled WGS sequence"/>
</dbReference>
<protein>
    <recommendedName>
        <fullName evidence="6">Lipoprotein</fullName>
    </recommendedName>
</protein>
<evidence type="ECO:0000313" key="5">
    <source>
        <dbReference type="Proteomes" id="UP001189000"/>
    </source>
</evidence>
<feature type="coiled-coil region" evidence="1">
    <location>
        <begin position="111"/>
        <end position="138"/>
    </location>
</feature>
<proteinExistence type="predicted"/>
<feature type="region of interest" description="Disordered" evidence="2">
    <location>
        <begin position="48"/>
        <end position="71"/>
    </location>
</feature>
<sequence length="200" mass="22869">MKPILIILSCFLIFGCRNRILDKRITSEIKQSYEKVVKEDKQDFVVKQAEKSESKHQEKQSDKTNNSQIEIKGKSEFGKPIEFHQIENGDTISSVKVIGNAEITYKAKSVNTEKSNSKEDKKENLNELQKISREAVSQETISKAANEVKDLAEKVKSTGLQFGAYAVFFWWGLAIIIIIGLIVYFQKSTFIKNIIEKFKK</sequence>